<accession>A0A6A0AF47</accession>
<dbReference type="AlphaFoldDB" id="A0A6A0AF47"/>
<reference evidence="1 2" key="1">
    <citation type="submission" date="2020-02" db="EMBL/GenBank/DDBJ databases">
        <title>Draft genome sequence of Haematococcus lacustris strain NIES-144.</title>
        <authorList>
            <person name="Morimoto D."/>
            <person name="Nakagawa S."/>
            <person name="Yoshida T."/>
            <person name="Sawayama S."/>
        </authorList>
    </citation>
    <scope>NUCLEOTIDE SEQUENCE [LARGE SCALE GENOMIC DNA]</scope>
    <source>
        <strain evidence="1 2">NIES-144</strain>
    </source>
</reference>
<protein>
    <submittedName>
        <fullName evidence="1">Uncharacterized protein</fullName>
    </submittedName>
</protein>
<proteinExistence type="predicted"/>
<comment type="caution">
    <text evidence="1">The sequence shown here is derived from an EMBL/GenBank/DDBJ whole genome shotgun (WGS) entry which is preliminary data.</text>
</comment>
<organism evidence="1 2">
    <name type="scientific">Haematococcus lacustris</name>
    <name type="common">Green alga</name>
    <name type="synonym">Haematococcus pluvialis</name>
    <dbReference type="NCBI Taxonomy" id="44745"/>
    <lineage>
        <taxon>Eukaryota</taxon>
        <taxon>Viridiplantae</taxon>
        <taxon>Chlorophyta</taxon>
        <taxon>core chlorophytes</taxon>
        <taxon>Chlorophyceae</taxon>
        <taxon>CS clade</taxon>
        <taxon>Chlamydomonadales</taxon>
        <taxon>Haematococcaceae</taxon>
        <taxon>Haematococcus</taxon>
    </lineage>
</organism>
<name>A0A6A0AF47_HAELA</name>
<gene>
    <name evidence="1" type="ORF">HaLaN_30371</name>
</gene>
<dbReference type="EMBL" id="BLLF01005551">
    <property type="protein sequence ID" value="GFH31346.1"/>
    <property type="molecule type" value="Genomic_DNA"/>
</dbReference>
<evidence type="ECO:0000313" key="2">
    <source>
        <dbReference type="Proteomes" id="UP000485058"/>
    </source>
</evidence>
<dbReference type="Proteomes" id="UP000485058">
    <property type="component" value="Unassembled WGS sequence"/>
</dbReference>
<feature type="non-terminal residue" evidence="1">
    <location>
        <position position="1"/>
    </location>
</feature>
<evidence type="ECO:0000313" key="1">
    <source>
        <dbReference type="EMBL" id="GFH31346.1"/>
    </source>
</evidence>
<keyword evidence="2" id="KW-1185">Reference proteome</keyword>
<sequence length="45" mass="4601">CAAGQESSQSLGCSQEYVAQLKQSKHVAPGSCLTTLSDDTGDEAV</sequence>